<reference evidence="1" key="1">
    <citation type="journal article" date="2014" name="Int. J. Syst. Evol. Microbiol.">
        <title>Complete genome sequence of Corynebacterium casei LMG S-19264T (=DSM 44701T), isolated from a smear-ripened cheese.</title>
        <authorList>
            <consortium name="US DOE Joint Genome Institute (JGI-PGF)"/>
            <person name="Walter F."/>
            <person name="Albersmeier A."/>
            <person name="Kalinowski J."/>
            <person name="Ruckert C."/>
        </authorList>
    </citation>
    <scope>NUCLEOTIDE SEQUENCE</scope>
    <source>
        <strain evidence="1">CGMCC 1.15519</strain>
    </source>
</reference>
<evidence type="ECO:0000313" key="2">
    <source>
        <dbReference type="Proteomes" id="UP000635071"/>
    </source>
</evidence>
<dbReference type="AlphaFoldDB" id="A0A916ZTB6"/>
<dbReference type="EMBL" id="BMJM01000006">
    <property type="protein sequence ID" value="GGE13218.1"/>
    <property type="molecule type" value="Genomic_DNA"/>
</dbReference>
<reference evidence="1" key="2">
    <citation type="submission" date="2020-09" db="EMBL/GenBank/DDBJ databases">
        <authorList>
            <person name="Sun Q."/>
            <person name="Zhou Y."/>
        </authorList>
    </citation>
    <scope>NUCLEOTIDE SEQUENCE</scope>
    <source>
        <strain evidence="1">CGMCC 1.15519</strain>
    </source>
</reference>
<organism evidence="1 2">
    <name type="scientific">Sandarakinorhabdus glacialis</name>
    <dbReference type="NCBI Taxonomy" id="1614636"/>
    <lineage>
        <taxon>Bacteria</taxon>
        <taxon>Pseudomonadati</taxon>
        <taxon>Pseudomonadota</taxon>
        <taxon>Alphaproteobacteria</taxon>
        <taxon>Sphingomonadales</taxon>
        <taxon>Sphingosinicellaceae</taxon>
        <taxon>Sandarakinorhabdus</taxon>
    </lineage>
</organism>
<gene>
    <name evidence="1" type="ORF">GCM10011529_19490</name>
</gene>
<dbReference type="Proteomes" id="UP000635071">
    <property type="component" value="Unassembled WGS sequence"/>
</dbReference>
<dbReference type="Gene3D" id="1.20.5.2050">
    <property type="match status" value="1"/>
</dbReference>
<protein>
    <recommendedName>
        <fullName evidence="3">AP2 domain-containing protein</fullName>
    </recommendedName>
</protein>
<evidence type="ECO:0000313" key="1">
    <source>
        <dbReference type="EMBL" id="GGE13218.1"/>
    </source>
</evidence>
<keyword evidence="2" id="KW-1185">Reference proteome</keyword>
<accession>A0A916ZTB6</accession>
<proteinExistence type="predicted"/>
<comment type="caution">
    <text evidence="1">The sequence shown here is derived from an EMBL/GenBank/DDBJ whole genome shotgun (WGS) entry which is preliminary data.</text>
</comment>
<sequence>MFGYYAYATIDGRFTRTYFSDLRYGSAEKAHDAALEVIEGSIEDQRLYLSLKRRYHRRANSPGDVPGVNRVPTAPDDNNGYWIARWHDAQGRRRSRKFSVRKYGERLAYDWALQTRLQATLEERSRLCLFRTTMADFHFERPGLPA</sequence>
<name>A0A916ZTB6_9SPHN</name>
<evidence type="ECO:0008006" key="3">
    <source>
        <dbReference type="Google" id="ProtNLM"/>
    </source>
</evidence>